<proteinExistence type="predicted"/>
<organism evidence="1 2">
    <name type="scientific">Turnera subulata</name>
    <dbReference type="NCBI Taxonomy" id="218843"/>
    <lineage>
        <taxon>Eukaryota</taxon>
        <taxon>Viridiplantae</taxon>
        <taxon>Streptophyta</taxon>
        <taxon>Embryophyta</taxon>
        <taxon>Tracheophyta</taxon>
        <taxon>Spermatophyta</taxon>
        <taxon>Magnoliopsida</taxon>
        <taxon>eudicotyledons</taxon>
        <taxon>Gunneridae</taxon>
        <taxon>Pentapetalae</taxon>
        <taxon>rosids</taxon>
        <taxon>fabids</taxon>
        <taxon>Malpighiales</taxon>
        <taxon>Passifloraceae</taxon>
        <taxon>Turnera</taxon>
    </lineage>
</organism>
<sequence length="133" mass="15881">MSSVTRFSYQKLKHEDLFDELEGRERLQVVRRRSWFRFRRVHIRKRFRLRVPGLRKLTRKRVKLVSAVRLSYAKVLKRFKEGQGHFSDLFAGNYMFLQINPTSLKQLEKSYYGAAPFNLHSLSSRYAIQGVAQ</sequence>
<accession>A0A9Q0FFB8</accession>
<dbReference type="Proteomes" id="UP001141552">
    <property type="component" value="Unassembled WGS sequence"/>
</dbReference>
<dbReference type="OrthoDB" id="1932414at2759"/>
<protein>
    <submittedName>
        <fullName evidence="1">Uncharacterized protein</fullName>
    </submittedName>
</protein>
<dbReference type="EMBL" id="JAKUCV010005801">
    <property type="protein sequence ID" value="KAJ4829764.1"/>
    <property type="molecule type" value="Genomic_DNA"/>
</dbReference>
<dbReference type="PANTHER" id="PTHR36795">
    <property type="entry name" value="OS01G0938400 PROTEIN"/>
    <property type="match status" value="1"/>
</dbReference>
<comment type="caution">
    <text evidence="1">The sequence shown here is derived from an EMBL/GenBank/DDBJ whole genome shotgun (WGS) entry which is preliminary data.</text>
</comment>
<evidence type="ECO:0000313" key="2">
    <source>
        <dbReference type="Proteomes" id="UP001141552"/>
    </source>
</evidence>
<reference evidence="1" key="1">
    <citation type="submission" date="2022-02" db="EMBL/GenBank/DDBJ databases">
        <authorList>
            <person name="Henning P.M."/>
            <person name="McCubbin A.G."/>
            <person name="Shore J.S."/>
        </authorList>
    </citation>
    <scope>NUCLEOTIDE SEQUENCE</scope>
    <source>
        <strain evidence="1">F60SS</strain>
        <tissue evidence="1">Leaves</tissue>
    </source>
</reference>
<name>A0A9Q0FFB8_9ROSI</name>
<dbReference type="PANTHER" id="PTHR36795:SF2">
    <property type="entry name" value="OS01G0938400 PROTEIN"/>
    <property type="match status" value="1"/>
</dbReference>
<evidence type="ECO:0000313" key="1">
    <source>
        <dbReference type="EMBL" id="KAJ4829764.1"/>
    </source>
</evidence>
<gene>
    <name evidence="1" type="ORF">Tsubulata_043937</name>
</gene>
<dbReference type="AlphaFoldDB" id="A0A9Q0FFB8"/>
<keyword evidence="2" id="KW-1185">Reference proteome</keyword>
<reference evidence="1" key="2">
    <citation type="journal article" date="2023" name="Plants (Basel)">
        <title>Annotation of the Turnera subulata (Passifloraceae) Draft Genome Reveals the S-Locus Evolved after the Divergence of Turneroideae from Passifloroideae in a Stepwise Manner.</title>
        <authorList>
            <person name="Henning P.M."/>
            <person name="Roalson E.H."/>
            <person name="Mir W."/>
            <person name="McCubbin A.G."/>
            <person name="Shore J.S."/>
        </authorList>
    </citation>
    <scope>NUCLEOTIDE SEQUENCE</scope>
    <source>
        <strain evidence="1">F60SS</strain>
    </source>
</reference>